<evidence type="ECO:0000256" key="1">
    <source>
        <dbReference type="SAM" id="Phobius"/>
    </source>
</evidence>
<evidence type="ECO:0000313" key="3">
    <source>
        <dbReference type="Proteomes" id="UP001595621"/>
    </source>
</evidence>
<accession>A0ABV7GJR8</accession>
<dbReference type="RefSeq" id="WP_248934526.1">
    <property type="nucleotide sequence ID" value="NZ_JAKILF010000001.1"/>
</dbReference>
<keyword evidence="3" id="KW-1185">Reference proteome</keyword>
<gene>
    <name evidence="2" type="ORF">ACFOE0_21180</name>
</gene>
<keyword evidence="1" id="KW-0472">Membrane</keyword>
<dbReference type="Proteomes" id="UP001595621">
    <property type="component" value="Unassembled WGS sequence"/>
</dbReference>
<organism evidence="2 3">
    <name type="scientific">Shewanella submarina</name>
    <dbReference type="NCBI Taxonomy" id="2016376"/>
    <lineage>
        <taxon>Bacteria</taxon>
        <taxon>Pseudomonadati</taxon>
        <taxon>Pseudomonadota</taxon>
        <taxon>Gammaproteobacteria</taxon>
        <taxon>Alteromonadales</taxon>
        <taxon>Shewanellaceae</taxon>
        <taxon>Shewanella</taxon>
    </lineage>
</organism>
<keyword evidence="1" id="KW-1133">Transmembrane helix</keyword>
<keyword evidence="1" id="KW-0812">Transmembrane</keyword>
<sequence length="218" mass="24413">MSASQAGVGLLSRVKGWAQTLRKRVIKPLASVVLVLTSFFLSCLGWAGQSEYRIVLLDNKDKSYPVGSLKLTAPLDVGTEQSVGYELHMDHSRFKDFFLSMKEFKCLEGPELWCFVPYPYHNPRKISAADLTWLEQDLMFMFKDKASFGANLWNGIYYPLTLTNSGEIKGTAHAVDLNLIAAPPEPETAPGIGEFDIEEMETGKRWLPEIRLIPVPGE</sequence>
<dbReference type="EMBL" id="JBHRTD010000018">
    <property type="protein sequence ID" value="MFC3140671.1"/>
    <property type="molecule type" value="Genomic_DNA"/>
</dbReference>
<feature type="transmembrane region" description="Helical" evidence="1">
    <location>
        <begin position="29"/>
        <end position="48"/>
    </location>
</feature>
<evidence type="ECO:0000313" key="2">
    <source>
        <dbReference type="EMBL" id="MFC3140671.1"/>
    </source>
</evidence>
<comment type="caution">
    <text evidence="2">The sequence shown here is derived from an EMBL/GenBank/DDBJ whole genome shotgun (WGS) entry which is preliminary data.</text>
</comment>
<name>A0ABV7GJR8_9GAMM</name>
<proteinExistence type="predicted"/>
<reference evidence="3" key="1">
    <citation type="journal article" date="2019" name="Int. J. Syst. Evol. Microbiol.">
        <title>The Global Catalogue of Microorganisms (GCM) 10K type strain sequencing project: providing services to taxonomists for standard genome sequencing and annotation.</title>
        <authorList>
            <consortium name="The Broad Institute Genomics Platform"/>
            <consortium name="The Broad Institute Genome Sequencing Center for Infectious Disease"/>
            <person name="Wu L."/>
            <person name="Ma J."/>
        </authorList>
    </citation>
    <scope>NUCLEOTIDE SEQUENCE [LARGE SCALE GENOMIC DNA]</scope>
    <source>
        <strain evidence="3">KCTC 52277</strain>
    </source>
</reference>
<protein>
    <submittedName>
        <fullName evidence="2">Uncharacterized protein</fullName>
    </submittedName>
</protein>